<dbReference type="HOGENOM" id="CLU_2608133_0_0_1"/>
<gene>
    <name evidence="2" type="ORF">CAEBREN_01165</name>
</gene>
<feature type="compositionally biased region" description="Basic and acidic residues" evidence="1">
    <location>
        <begin position="14"/>
        <end position="34"/>
    </location>
</feature>
<dbReference type="Proteomes" id="UP000008068">
    <property type="component" value="Unassembled WGS sequence"/>
</dbReference>
<feature type="region of interest" description="Disordered" evidence="1">
    <location>
        <begin position="1"/>
        <end position="34"/>
    </location>
</feature>
<accession>G0NX39</accession>
<keyword evidence="3" id="KW-1185">Reference proteome</keyword>
<sequence length="79" mass="9113">MTFPPQLGTLAVQRQEKEEAQDEKRGERGVRNDEDLGRGVWRVGSNAREVEEIRWTEKKHHVGALEKRGEADEEDTDLI</sequence>
<dbReference type="EMBL" id="GL379969">
    <property type="protein sequence ID" value="EGT39390.1"/>
    <property type="molecule type" value="Genomic_DNA"/>
</dbReference>
<name>G0NX39_CAEBE</name>
<proteinExistence type="predicted"/>
<evidence type="ECO:0000313" key="2">
    <source>
        <dbReference type="EMBL" id="EGT39390.1"/>
    </source>
</evidence>
<dbReference type="AlphaFoldDB" id="G0NX39"/>
<organism evidence="3">
    <name type="scientific">Caenorhabditis brenneri</name>
    <name type="common">Nematode worm</name>
    <dbReference type="NCBI Taxonomy" id="135651"/>
    <lineage>
        <taxon>Eukaryota</taxon>
        <taxon>Metazoa</taxon>
        <taxon>Ecdysozoa</taxon>
        <taxon>Nematoda</taxon>
        <taxon>Chromadorea</taxon>
        <taxon>Rhabditida</taxon>
        <taxon>Rhabditina</taxon>
        <taxon>Rhabditomorpha</taxon>
        <taxon>Rhabditoidea</taxon>
        <taxon>Rhabditidae</taxon>
        <taxon>Peloderinae</taxon>
        <taxon>Caenorhabditis</taxon>
    </lineage>
</organism>
<evidence type="ECO:0000256" key="1">
    <source>
        <dbReference type="SAM" id="MobiDB-lite"/>
    </source>
</evidence>
<protein>
    <submittedName>
        <fullName evidence="2">Uncharacterized protein</fullName>
    </submittedName>
</protein>
<reference evidence="3" key="1">
    <citation type="submission" date="2011-07" db="EMBL/GenBank/DDBJ databases">
        <authorList>
            <consortium name="Caenorhabditis brenneri Sequencing and Analysis Consortium"/>
            <person name="Wilson R.K."/>
        </authorList>
    </citation>
    <scope>NUCLEOTIDE SEQUENCE [LARGE SCALE GENOMIC DNA]</scope>
    <source>
        <strain evidence="3">PB2801</strain>
    </source>
</reference>
<evidence type="ECO:0000313" key="3">
    <source>
        <dbReference type="Proteomes" id="UP000008068"/>
    </source>
</evidence>
<dbReference type="InParanoid" id="G0NX39"/>